<feature type="domain" description="DUF2786" evidence="2">
    <location>
        <begin position="8"/>
        <end position="46"/>
    </location>
</feature>
<dbReference type="InParanoid" id="A0A545AHL7"/>
<dbReference type="Proteomes" id="UP000317982">
    <property type="component" value="Unassembled WGS sequence"/>
</dbReference>
<sequence length="243" mass="25644">MSSSDAKLATIRKLLAQAEDIAASPEEAETFTAKAAELMARYGVDRAMLADGDSSADQIADRVVRLDPPYALDKLGLLVSVALTLGLRVVQRTGFGPRGKEVSALLFGYGSDIERVEILFTSLLLQAVRGLAVARVPSGEHKAAYRRAWLAGFSATVCRRLEEAESRARESATEPSAAGRSAELVLADRRTVVDARFAEAFPSLGSAPRRMLSGSGAGDGAAAGARADLGGPTLGRRSRSLNR</sequence>
<feature type="compositionally biased region" description="Low complexity" evidence="1">
    <location>
        <begin position="222"/>
        <end position="231"/>
    </location>
</feature>
<evidence type="ECO:0000256" key="1">
    <source>
        <dbReference type="SAM" id="MobiDB-lite"/>
    </source>
</evidence>
<proteinExistence type="predicted"/>
<name>A0A545AHL7_9ACTN</name>
<feature type="region of interest" description="Disordered" evidence="1">
    <location>
        <begin position="206"/>
        <end position="243"/>
    </location>
</feature>
<dbReference type="AlphaFoldDB" id="A0A545AHL7"/>
<organism evidence="3 4">
    <name type="scientific">Cryptosporangium phraense</name>
    <dbReference type="NCBI Taxonomy" id="2593070"/>
    <lineage>
        <taxon>Bacteria</taxon>
        <taxon>Bacillati</taxon>
        <taxon>Actinomycetota</taxon>
        <taxon>Actinomycetes</taxon>
        <taxon>Cryptosporangiales</taxon>
        <taxon>Cryptosporangiaceae</taxon>
        <taxon>Cryptosporangium</taxon>
    </lineage>
</organism>
<protein>
    <submittedName>
        <fullName evidence="3">DUF2786 domain-containing protein</fullName>
    </submittedName>
</protein>
<evidence type="ECO:0000313" key="4">
    <source>
        <dbReference type="Proteomes" id="UP000317982"/>
    </source>
</evidence>
<gene>
    <name evidence="3" type="ORF">FL583_33110</name>
</gene>
<dbReference type="Pfam" id="PF10979">
    <property type="entry name" value="DUF2786"/>
    <property type="match status" value="1"/>
</dbReference>
<evidence type="ECO:0000313" key="3">
    <source>
        <dbReference type="EMBL" id="TQS40801.1"/>
    </source>
</evidence>
<dbReference type="InterPro" id="IPR024498">
    <property type="entry name" value="DUF2786"/>
</dbReference>
<dbReference type="EMBL" id="VIRS01000034">
    <property type="protein sequence ID" value="TQS40801.1"/>
    <property type="molecule type" value="Genomic_DNA"/>
</dbReference>
<comment type="caution">
    <text evidence="3">The sequence shown here is derived from an EMBL/GenBank/DDBJ whole genome shotgun (WGS) entry which is preliminary data.</text>
</comment>
<evidence type="ECO:0000259" key="2">
    <source>
        <dbReference type="Pfam" id="PF10979"/>
    </source>
</evidence>
<reference evidence="3 4" key="1">
    <citation type="submission" date="2019-07" db="EMBL/GenBank/DDBJ databases">
        <title>Cryptosporangium phraense sp. nov., isolated from plant litter.</title>
        <authorList>
            <person name="Suriyachadkun C."/>
        </authorList>
    </citation>
    <scope>NUCLEOTIDE SEQUENCE [LARGE SCALE GENOMIC DNA]</scope>
    <source>
        <strain evidence="3 4">A-T 5661</strain>
    </source>
</reference>
<dbReference type="RefSeq" id="WP_142708822.1">
    <property type="nucleotide sequence ID" value="NZ_VIRS01000034.1"/>
</dbReference>
<keyword evidence="4" id="KW-1185">Reference proteome</keyword>
<accession>A0A545AHL7</accession>
<dbReference type="OrthoDB" id="5145833at2"/>